<dbReference type="Proteomes" id="UP000587396">
    <property type="component" value="Unassembled WGS sequence"/>
</dbReference>
<proteinExistence type="predicted"/>
<dbReference type="RefSeq" id="WP_185905960.1">
    <property type="nucleotide sequence ID" value="NZ_JACMSE010000010.1"/>
</dbReference>
<dbReference type="Gene3D" id="2.30.110.10">
    <property type="entry name" value="Electron Transport, Fmn-binding Protein, Chain A"/>
    <property type="match status" value="1"/>
</dbReference>
<organism evidence="1 2">
    <name type="scientific">Gordonibacter massiliensis</name>
    <name type="common">ex Traore et al. 2017</name>
    <dbReference type="NCBI Taxonomy" id="1841863"/>
    <lineage>
        <taxon>Bacteria</taxon>
        <taxon>Bacillati</taxon>
        <taxon>Actinomycetota</taxon>
        <taxon>Coriobacteriia</taxon>
        <taxon>Eggerthellales</taxon>
        <taxon>Eggerthellaceae</taxon>
        <taxon>Gordonibacter</taxon>
    </lineage>
</organism>
<comment type="caution">
    <text evidence="1">The sequence shown here is derived from an EMBL/GenBank/DDBJ whole genome shotgun (WGS) entry which is preliminary data.</text>
</comment>
<sequence>MKGSATYENEGPRFEAVAAQVKEILSSMGYDFTSKGVCYLHVEEVYSVTPGEHAGEQLA</sequence>
<dbReference type="EMBL" id="JACMSE010000010">
    <property type="protein sequence ID" value="MBC2890114.1"/>
    <property type="molecule type" value="Genomic_DNA"/>
</dbReference>
<name>A0A842JF97_9ACTN</name>
<keyword evidence="2" id="KW-1185">Reference proteome</keyword>
<accession>A0A842JF97</accession>
<dbReference type="InterPro" id="IPR012349">
    <property type="entry name" value="Split_barrel_FMN-bd"/>
</dbReference>
<evidence type="ECO:0000313" key="1">
    <source>
        <dbReference type="EMBL" id="MBC2890114.1"/>
    </source>
</evidence>
<protein>
    <submittedName>
        <fullName evidence="1">Uncharacterized protein</fullName>
    </submittedName>
</protein>
<evidence type="ECO:0000313" key="2">
    <source>
        <dbReference type="Proteomes" id="UP000587396"/>
    </source>
</evidence>
<reference evidence="1 2" key="1">
    <citation type="submission" date="2020-08" db="EMBL/GenBank/DDBJ databases">
        <authorList>
            <person name="Liu C."/>
            <person name="Sun Q."/>
        </authorList>
    </citation>
    <scope>NUCLEOTIDE SEQUENCE [LARGE SCALE GENOMIC DNA]</scope>
    <source>
        <strain evidence="1 2">N22</strain>
    </source>
</reference>
<dbReference type="AlphaFoldDB" id="A0A842JF97"/>
<gene>
    <name evidence="1" type="ORF">H7313_12295</name>
</gene>